<name>A0A2W5NNY8_9SPHN</name>
<dbReference type="InterPro" id="IPR021719">
    <property type="entry name" value="Prot_inh_I78"/>
</dbReference>
<sequence>MKRAFPPILTSSLTASLAALALTACSSTGADKMAESTPPPPPAMEPSCGADQLGSYVGQPASDEVIAAITAWRGDKPMRVIKPGMAVTMDYRPDRLNVQVDENGKIKGFTCT</sequence>
<proteinExistence type="predicted"/>
<reference evidence="2 3" key="1">
    <citation type="submission" date="2017-08" db="EMBL/GenBank/DDBJ databases">
        <title>Infants hospitalized years apart are colonized by the same room-sourced microbial strains.</title>
        <authorList>
            <person name="Brooks B."/>
            <person name="Olm M.R."/>
            <person name="Firek B.A."/>
            <person name="Baker R."/>
            <person name="Thomas B.C."/>
            <person name="Morowitz M.J."/>
            <person name="Banfield J.F."/>
        </authorList>
    </citation>
    <scope>NUCLEOTIDE SEQUENCE [LARGE SCALE GENOMIC DNA]</scope>
    <source>
        <strain evidence="2">S2_005_002_R2_33</strain>
    </source>
</reference>
<dbReference type="Pfam" id="PF11720">
    <property type="entry name" value="Inhibitor_I78"/>
    <property type="match status" value="1"/>
</dbReference>
<dbReference type="PANTHER" id="PTHR39600:SF1">
    <property type="entry name" value="PEPTIDASE INHIBITOR I78 FAMILY PROTEIN"/>
    <property type="match status" value="1"/>
</dbReference>
<evidence type="ECO:0000313" key="2">
    <source>
        <dbReference type="EMBL" id="PZQ55126.1"/>
    </source>
</evidence>
<feature type="chain" id="PRO_5016060196" description="Peptidase inhibitor I78" evidence="1">
    <location>
        <begin position="22"/>
        <end position="112"/>
    </location>
</feature>
<feature type="signal peptide" evidence="1">
    <location>
        <begin position="1"/>
        <end position="21"/>
    </location>
</feature>
<dbReference type="Proteomes" id="UP000249082">
    <property type="component" value="Unassembled WGS sequence"/>
</dbReference>
<protein>
    <recommendedName>
        <fullName evidence="4">Peptidase inhibitor I78</fullName>
    </recommendedName>
</protein>
<evidence type="ECO:0000256" key="1">
    <source>
        <dbReference type="SAM" id="SignalP"/>
    </source>
</evidence>
<dbReference type="PROSITE" id="PS51257">
    <property type="entry name" value="PROKAR_LIPOPROTEIN"/>
    <property type="match status" value="1"/>
</dbReference>
<dbReference type="Gene3D" id="3.30.10.10">
    <property type="entry name" value="Trypsin Inhibitor V, subunit A"/>
    <property type="match status" value="1"/>
</dbReference>
<keyword evidence="1" id="KW-0732">Signal</keyword>
<dbReference type="AlphaFoldDB" id="A0A2W5NNY8"/>
<evidence type="ECO:0008006" key="4">
    <source>
        <dbReference type="Google" id="ProtNLM"/>
    </source>
</evidence>
<dbReference type="PANTHER" id="PTHR39600">
    <property type="entry name" value="PEPTIDASE INHIBITOR I78 FAMILY PROTEIN"/>
    <property type="match status" value="1"/>
</dbReference>
<evidence type="ECO:0000313" key="3">
    <source>
        <dbReference type="Proteomes" id="UP000249082"/>
    </source>
</evidence>
<dbReference type="EMBL" id="QFPX01000007">
    <property type="protein sequence ID" value="PZQ55126.1"/>
    <property type="molecule type" value="Genomic_DNA"/>
</dbReference>
<organism evidence="2 3">
    <name type="scientific">Novosphingobium pentaromativorans</name>
    <dbReference type="NCBI Taxonomy" id="205844"/>
    <lineage>
        <taxon>Bacteria</taxon>
        <taxon>Pseudomonadati</taxon>
        <taxon>Pseudomonadota</taxon>
        <taxon>Alphaproteobacteria</taxon>
        <taxon>Sphingomonadales</taxon>
        <taxon>Sphingomonadaceae</taxon>
        <taxon>Novosphingobium</taxon>
    </lineage>
</organism>
<accession>A0A2W5NNY8</accession>
<gene>
    <name evidence="2" type="ORF">DI555_10185</name>
</gene>
<comment type="caution">
    <text evidence="2">The sequence shown here is derived from an EMBL/GenBank/DDBJ whole genome shotgun (WGS) entry which is preliminary data.</text>
</comment>